<proteinExistence type="predicted"/>
<name>A0A0F9N898_9ZZZZ</name>
<protein>
    <submittedName>
        <fullName evidence="1">Uncharacterized protein</fullName>
    </submittedName>
</protein>
<dbReference type="AlphaFoldDB" id="A0A0F9N898"/>
<comment type="caution">
    <text evidence="1">The sequence shown here is derived from an EMBL/GenBank/DDBJ whole genome shotgun (WGS) entry which is preliminary data.</text>
</comment>
<reference evidence="1" key="1">
    <citation type="journal article" date="2015" name="Nature">
        <title>Complex archaea that bridge the gap between prokaryotes and eukaryotes.</title>
        <authorList>
            <person name="Spang A."/>
            <person name="Saw J.H."/>
            <person name="Jorgensen S.L."/>
            <person name="Zaremba-Niedzwiedzka K."/>
            <person name="Martijn J."/>
            <person name="Lind A.E."/>
            <person name="van Eijk R."/>
            <person name="Schleper C."/>
            <person name="Guy L."/>
            <person name="Ettema T.J."/>
        </authorList>
    </citation>
    <scope>NUCLEOTIDE SEQUENCE</scope>
</reference>
<evidence type="ECO:0000313" key="1">
    <source>
        <dbReference type="EMBL" id="KKN14144.1"/>
    </source>
</evidence>
<accession>A0A0F9N898</accession>
<dbReference type="EMBL" id="LAZR01003847">
    <property type="protein sequence ID" value="KKN14144.1"/>
    <property type="molecule type" value="Genomic_DNA"/>
</dbReference>
<sequence>MFQLPDINGLIQVTNDLRQDLAKYDQQVQQISTTMKDLREIQGSLIQATNALTGAVQTLTQVMKKR</sequence>
<organism evidence="1">
    <name type="scientific">marine sediment metagenome</name>
    <dbReference type="NCBI Taxonomy" id="412755"/>
    <lineage>
        <taxon>unclassified sequences</taxon>
        <taxon>metagenomes</taxon>
        <taxon>ecological metagenomes</taxon>
    </lineage>
</organism>
<gene>
    <name evidence="1" type="ORF">LCGC14_0999170</name>
</gene>